<feature type="domain" description="NAD-dependent epimerase/dehydratase" evidence="3">
    <location>
        <begin position="1"/>
        <end position="194"/>
    </location>
</feature>
<dbReference type="EMBL" id="FNQM01000040">
    <property type="protein sequence ID" value="SEB05354.1"/>
    <property type="molecule type" value="Genomic_DNA"/>
</dbReference>
<sequence length="292" mass="30425">MLVTGAGGFVGRALTSALRARGVEVLTAEGLLGRRGDLLDASERRSLITAAHADTLIHLAWTTGHGAFWTCPSNDAWSNASAELFRAFYARGGRRVVGVGTCAEYDWTAADAPLREDAPLRPHTAYGAAKARAAEALLDAATRAGAEAAWARAFLLLGAGEPAQRLVPAMIDAALSGGRIDCGPGGTERDLWSVETLGLALADLSLSTLSGAINLASGRRTRFDALAGMIERACGTSGAIRCGARPLRAGEPARLVADAGRMRRELGFRDPGSLEGAIADYVATRRAEITAV</sequence>
<dbReference type="Pfam" id="PF01370">
    <property type="entry name" value="Epimerase"/>
    <property type="match status" value="1"/>
</dbReference>
<dbReference type="PANTHER" id="PTHR43000">
    <property type="entry name" value="DTDP-D-GLUCOSE 4,6-DEHYDRATASE-RELATED"/>
    <property type="match status" value="1"/>
</dbReference>
<evidence type="ECO:0000313" key="4">
    <source>
        <dbReference type="EMBL" id="SEB05354.1"/>
    </source>
</evidence>
<comment type="similarity">
    <text evidence="2">Belongs to the NAD(P)-dependent epimerase/dehydratase family.</text>
</comment>
<gene>
    <name evidence="4" type="ORF">SAMN05444370_1409</name>
</gene>
<evidence type="ECO:0000259" key="3">
    <source>
        <dbReference type="Pfam" id="PF01370"/>
    </source>
</evidence>
<accession>A0A1H4G724</accession>
<dbReference type="InterPro" id="IPR036291">
    <property type="entry name" value="NAD(P)-bd_dom_sf"/>
</dbReference>
<dbReference type="STRING" id="89524.SAMN05444370_1409"/>
<dbReference type="Gene3D" id="3.40.50.720">
    <property type="entry name" value="NAD(P)-binding Rossmann-like Domain"/>
    <property type="match status" value="1"/>
</dbReference>
<reference evidence="4 5" key="1">
    <citation type="submission" date="2016-10" db="EMBL/GenBank/DDBJ databases">
        <authorList>
            <person name="de Groot N.N."/>
        </authorList>
    </citation>
    <scope>NUCLEOTIDE SEQUENCE [LARGE SCALE GENOMIC DNA]</scope>
    <source>
        <strain evidence="4 5">DSM 15345</strain>
    </source>
</reference>
<dbReference type="RefSeq" id="WP_175479052.1">
    <property type="nucleotide sequence ID" value="NZ_FNQM01000040.1"/>
</dbReference>
<dbReference type="InterPro" id="IPR001509">
    <property type="entry name" value="Epimerase_deHydtase"/>
</dbReference>
<comment type="pathway">
    <text evidence="1">Bacterial outer membrane biogenesis; LPS O-antigen biosynthesis.</text>
</comment>
<evidence type="ECO:0000313" key="5">
    <source>
        <dbReference type="Proteomes" id="UP000198703"/>
    </source>
</evidence>
<dbReference type="AlphaFoldDB" id="A0A1H4G724"/>
<keyword evidence="5" id="KW-1185">Reference proteome</keyword>
<protein>
    <submittedName>
        <fullName evidence="4">Nucleoside-diphosphate-sugar epimerase</fullName>
    </submittedName>
</protein>
<name>A0A1H4G724_9RHOB</name>
<dbReference type="SUPFAM" id="SSF51735">
    <property type="entry name" value="NAD(P)-binding Rossmann-fold domains"/>
    <property type="match status" value="1"/>
</dbReference>
<organism evidence="4 5">
    <name type="scientific">Rubrimonas cliftonensis</name>
    <dbReference type="NCBI Taxonomy" id="89524"/>
    <lineage>
        <taxon>Bacteria</taxon>
        <taxon>Pseudomonadati</taxon>
        <taxon>Pseudomonadota</taxon>
        <taxon>Alphaproteobacteria</taxon>
        <taxon>Rhodobacterales</taxon>
        <taxon>Paracoccaceae</taxon>
        <taxon>Rubrimonas</taxon>
    </lineage>
</organism>
<dbReference type="Proteomes" id="UP000198703">
    <property type="component" value="Unassembled WGS sequence"/>
</dbReference>
<proteinExistence type="inferred from homology"/>
<evidence type="ECO:0000256" key="2">
    <source>
        <dbReference type="ARBA" id="ARBA00007637"/>
    </source>
</evidence>
<evidence type="ECO:0000256" key="1">
    <source>
        <dbReference type="ARBA" id="ARBA00005125"/>
    </source>
</evidence>